<reference evidence="1 2" key="1">
    <citation type="submission" date="2023-07" db="EMBL/GenBank/DDBJ databases">
        <title>Sequencing the genomes of 1000 actinobacteria strains.</title>
        <authorList>
            <person name="Klenk H.-P."/>
        </authorList>
    </citation>
    <scope>NUCLEOTIDE SEQUENCE [LARGE SCALE GENOMIC DNA]</scope>
    <source>
        <strain evidence="1 2">DSM 44508</strain>
    </source>
</reference>
<name>A0ABU2B7I3_9CORY</name>
<gene>
    <name evidence="1" type="ORF">J2S37_000904</name>
</gene>
<evidence type="ECO:0000313" key="2">
    <source>
        <dbReference type="Proteomes" id="UP001183619"/>
    </source>
</evidence>
<keyword evidence="2" id="KW-1185">Reference proteome</keyword>
<dbReference type="Proteomes" id="UP001183619">
    <property type="component" value="Unassembled WGS sequence"/>
</dbReference>
<dbReference type="EMBL" id="JAVDYF010000001">
    <property type="protein sequence ID" value="MDR7354366.1"/>
    <property type="molecule type" value="Genomic_DNA"/>
</dbReference>
<organism evidence="1 2">
    <name type="scientific">Corynebacterium felinum</name>
    <dbReference type="NCBI Taxonomy" id="131318"/>
    <lineage>
        <taxon>Bacteria</taxon>
        <taxon>Bacillati</taxon>
        <taxon>Actinomycetota</taxon>
        <taxon>Actinomycetes</taxon>
        <taxon>Mycobacteriales</taxon>
        <taxon>Corynebacteriaceae</taxon>
        <taxon>Corynebacterium</taxon>
    </lineage>
</organism>
<comment type="caution">
    <text evidence="1">The sequence shown here is derived from an EMBL/GenBank/DDBJ whole genome shotgun (WGS) entry which is preliminary data.</text>
</comment>
<protein>
    <submittedName>
        <fullName evidence="1">Uncharacterized protein</fullName>
    </submittedName>
</protein>
<evidence type="ECO:0000313" key="1">
    <source>
        <dbReference type="EMBL" id="MDR7354366.1"/>
    </source>
</evidence>
<proteinExistence type="predicted"/>
<accession>A0ABU2B7I3</accession>
<sequence>MALSPNRVFPKADEWFAERGYTRTKTREAIWSKTLPNGLILHFLTDPIRVTPDIMKTSMIFVIQFPHLKKLEDSIYKFITNLPASKGVLKATFLHNAPSHPDWDSSYSDLETSGSGPGWDQRFEILDRTISTLEKEVGTQSDIRSTLNNCSLLKVNWKPFAHVFLALHDKDYDLALQLLNSIDGPKEINPFKLKLKPEHPSFEEQFEQVKNIFIDYINTQKKACAGCL</sequence>
<dbReference type="RefSeq" id="WP_277103452.1">
    <property type="nucleotide sequence ID" value="NZ_BAAAJS010000079.1"/>
</dbReference>